<reference evidence="1 2" key="1">
    <citation type="submission" date="2021-02" db="EMBL/GenBank/DDBJ databases">
        <title>Leishmania (Mundinia) enrietti genome sequencing and assembly.</title>
        <authorList>
            <person name="Almutairi H."/>
            <person name="Gatherer D."/>
        </authorList>
    </citation>
    <scope>NUCLEOTIDE SEQUENCE [LARGE SCALE GENOMIC DNA]</scope>
    <source>
        <strain evidence="1">CUR178</strain>
    </source>
</reference>
<gene>
    <name evidence="1" type="ORF">CUR178_02464</name>
</gene>
<evidence type="ECO:0000313" key="2">
    <source>
        <dbReference type="Proteomes" id="UP000674179"/>
    </source>
</evidence>
<dbReference type="EMBL" id="JAFHKP010000032">
    <property type="protein sequence ID" value="KAG5471153.1"/>
    <property type="molecule type" value="Genomic_DNA"/>
</dbReference>
<protein>
    <submittedName>
        <fullName evidence="1">Uncharacterized protein</fullName>
    </submittedName>
</protein>
<dbReference type="GeneID" id="94169730"/>
<dbReference type="InterPro" id="IPR027417">
    <property type="entry name" value="P-loop_NTPase"/>
</dbReference>
<proteinExistence type="predicted"/>
<accession>A0A836GWN2</accession>
<dbReference type="RefSeq" id="XP_067690323.1">
    <property type="nucleotide sequence ID" value="XM_067834220.1"/>
</dbReference>
<dbReference type="Pfam" id="PF08477">
    <property type="entry name" value="Roc"/>
    <property type="match status" value="1"/>
</dbReference>
<comment type="caution">
    <text evidence="1">The sequence shown here is derived from an EMBL/GenBank/DDBJ whole genome shotgun (WGS) entry which is preliminary data.</text>
</comment>
<dbReference type="Gene3D" id="3.40.50.300">
    <property type="entry name" value="P-loop containing nucleotide triphosphate hydrolases"/>
    <property type="match status" value="1"/>
</dbReference>
<sequence length="260" mass="28877">MYQSRDHWRQHPITSGVSVAGFFSCRSLFFISTSPPPSPVLIMAEEKIKILVVGPLKSGKTTITNFLSGTRETPTSKYYETNPLRIVETEVELDSLRLSDRRVVFSGGDAKTKRAVVQIWDLSGSSKHQAAWPAVANKADGIIFVFNPAVKNGEKELSLWHKTFAVNQSELDALGNVAIRVQDKHCLVFAHHSTLPSNVAGEGLPPMPKGLEKIKVLETSLDYHSENFKAAFDKLVESIVVARMEAEEDEVLQREGRMNT</sequence>
<keyword evidence="2" id="KW-1185">Reference proteome</keyword>
<dbReference type="Proteomes" id="UP000674179">
    <property type="component" value="Chromosome 32"/>
</dbReference>
<dbReference type="PROSITE" id="PS51257">
    <property type="entry name" value="PROKAR_LIPOPROTEIN"/>
    <property type="match status" value="1"/>
</dbReference>
<name>A0A836GWN2_LEIEN</name>
<organism evidence="1 2">
    <name type="scientific">Leishmania enriettii</name>
    <dbReference type="NCBI Taxonomy" id="5663"/>
    <lineage>
        <taxon>Eukaryota</taxon>
        <taxon>Discoba</taxon>
        <taxon>Euglenozoa</taxon>
        <taxon>Kinetoplastea</taxon>
        <taxon>Metakinetoplastina</taxon>
        <taxon>Trypanosomatida</taxon>
        <taxon>Trypanosomatidae</taxon>
        <taxon>Leishmaniinae</taxon>
        <taxon>Leishmania</taxon>
    </lineage>
</organism>
<evidence type="ECO:0000313" key="1">
    <source>
        <dbReference type="EMBL" id="KAG5471153.1"/>
    </source>
</evidence>
<dbReference type="KEGG" id="lenr:94169730"/>
<dbReference type="FunFam" id="3.40.50.300:FF:002311">
    <property type="entry name" value="Intraflagellar transport protein 22"/>
    <property type="match status" value="1"/>
</dbReference>
<dbReference type="CDD" id="cd00882">
    <property type="entry name" value="Ras_like_GTPase"/>
    <property type="match status" value="1"/>
</dbReference>
<dbReference type="SUPFAM" id="SSF52540">
    <property type="entry name" value="P-loop containing nucleoside triphosphate hydrolases"/>
    <property type="match status" value="1"/>
</dbReference>
<dbReference type="AlphaFoldDB" id="A0A836GWN2"/>
<dbReference type="OrthoDB" id="275177at2759"/>